<gene>
    <name evidence="1" type="ORF">E2C01_094318</name>
</gene>
<comment type="caution">
    <text evidence="1">The sequence shown here is derived from an EMBL/GenBank/DDBJ whole genome shotgun (WGS) entry which is preliminary data.</text>
</comment>
<evidence type="ECO:0000313" key="2">
    <source>
        <dbReference type="Proteomes" id="UP000324222"/>
    </source>
</evidence>
<keyword evidence="2" id="KW-1185">Reference proteome</keyword>
<dbReference type="AlphaFoldDB" id="A0A5B7JQ40"/>
<accession>A0A5B7JQ40</accession>
<organism evidence="1 2">
    <name type="scientific">Portunus trituberculatus</name>
    <name type="common">Swimming crab</name>
    <name type="synonym">Neptunus trituberculatus</name>
    <dbReference type="NCBI Taxonomy" id="210409"/>
    <lineage>
        <taxon>Eukaryota</taxon>
        <taxon>Metazoa</taxon>
        <taxon>Ecdysozoa</taxon>
        <taxon>Arthropoda</taxon>
        <taxon>Crustacea</taxon>
        <taxon>Multicrustacea</taxon>
        <taxon>Malacostraca</taxon>
        <taxon>Eumalacostraca</taxon>
        <taxon>Eucarida</taxon>
        <taxon>Decapoda</taxon>
        <taxon>Pleocyemata</taxon>
        <taxon>Brachyura</taxon>
        <taxon>Eubrachyura</taxon>
        <taxon>Portunoidea</taxon>
        <taxon>Portunidae</taxon>
        <taxon>Portuninae</taxon>
        <taxon>Portunus</taxon>
    </lineage>
</organism>
<proteinExistence type="predicted"/>
<sequence length="107" mass="11721">MEERGRKEGKEKRERRLKWNKKRTVGKQELQHGEPSILVHGIRCIKERDVTIASRFDGIQEPEGSYGLAGTSGVSSPPHSLLNTSLRSVSVGGSSDVAVPADLCNSH</sequence>
<reference evidence="1 2" key="1">
    <citation type="submission" date="2019-05" db="EMBL/GenBank/DDBJ databases">
        <title>Another draft genome of Portunus trituberculatus and its Hox gene families provides insights of decapod evolution.</title>
        <authorList>
            <person name="Jeong J.-H."/>
            <person name="Song I."/>
            <person name="Kim S."/>
            <person name="Choi T."/>
            <person name="Kim D."/>
            <person name="Ryu S."/>
            <person name="Kim W."/>
        </authorList>
    </citation>
    <scope>NUCLEOTIDE SEQUENCE [LARGE SCALE GENOMIC DNA]</scope>
    <source>
        <tissue evidence="1">Muscle</tissue>
    </source>
</reference>
<evidence type="ECO:0000313" key="1">
    <source>
        <dbReference type="EMBL" id="MPC98930.1"/>
    </source>
</evidence>
<name>A0A5B7JQ40_PORTR</name>
<dbReference type="EMBL" id="VSRR010116179">
    <property type="protein sequence ID" value="MPC98930.1"/>
    <property type="molecule type" value="Genomic_DNA"/>
</dbReference>
<protein>
    <submittedName>
        <fullName evidence="1">Uncharacterized protein</fullName>
    </submittedName>
</protein>
<dbReference type="Proteomes" id="UP000324222">
    <property type="component" value="Unassembled WGS sequence"/>
</dbReference>